<organism evidence="3 4">
    <name type="scientific">Myriangium duriaei CBS 260.36</name>
    <dbReference type="NCBI Taxonomy" id="1168546"/>
    <lineage>
        <taxon>Eukaryota</taxon>
        <taxon>Fungi</taxon>
        <taxon>Dikarya</taxon>
        <taxon>Ascomycota</taxon>
        <taxon>Pezizomycotina</taxon>
        <taxon>Dothideomycetes</taxon>
        <taxon>Dothideomycetidae</taxon>
        <taxon>Myriangiales</taxon>
        <taxon>Myriangiaceae</taxon>
        <taxon>Myriangium</taxon>
    </lineage>
</organism>
<keyword evidence="4" id="KW-1185">Reference proteome</keyword>
<dbReference type="PANTHER" id="PTHR10039">
    <property type="entry name" value="AMELOGENIN"/>
    <property type="match status" value="1"/>
</dbReference>
<dbReference type="Proteomes" id="UP000799439">
    <property type="component" value="Unassembled WGS sequence"/>
</dbReference>
<dbReference type="SUPFAM" id="SSF52540">
    <property type="entry name" value="P-loop containing nucleoside triphosphate hydrolases"/>
    <property type="match status" value="1"/>
</dbReference>
<feature type="domain" description="Nephrocystin 3-like N-terminal" evidence="2">
    <location>
        <begin position="36"/>
        <end position="195"/>
    </location>
</feature>
<gene>
    <name evidence="3" type="ORF">K461DRAFT_302338</name>
</gene>
<dbReference type="InterPro" id="IPR056884">
    <property type="entry name" value="NPHP3-like_N"/>
</dbReference>
<accession>A0A9P4MHL0</accession>
<dbReference type="EMBL" id="ML996094">
    <property type="protein sequence ID" value="KAF2147986.1"/>
    <property type="molecule type" value="Genomic_DNA"/>
</dbReference>
<comment type="caution">
    <text evidence="3">The sequence shown here is derived from an EMBL/GenBank/DDBJ whole genome shotgun (WGS) entry which is preliminary data.</text>
</comment>
<feature type="non-terminal residue" evidence="3">
    <location>
        <position position="1"/>
    </location>
</feature>
<dbReference type="PANTHER" id="PTHR10039:SF14">
    <property type="entry name" value="NACHT DOMAIN-CONTAINING PROTEIN"/>
    <property type="match status" value="1"/>
</dbReference>
<sequence length="221" mass="24391">DEILRRLPTVSHAAFNTFDRQDKPLCVEGTRVGVLQEILSWLSAKRKQSIFWLSGIAGIGKSTVARTICVDLNTQGRLGTSFFFDRGPKGVSNASKFLTTIAYQLAVKHPGSIWDSIVEAAKAFPTDITLSLRQQWQLLIRDSFLDQTVSSKALLVVVDALDECEDEFSARTMISLFSSTAELPTIDLRIIVTSRPEAAIRTKFSKPGICTTALHCTISLQ</sequence>
<evidence type="ECO:0000313" key="3">
    <source>
        <dbReference type="EMBL" id="KAF2147986.1"/>
    </source>
</evidence>
<name>A0A9P4MHL0_9PEZI</name>
<evidence type="ECO:0000256" key="1">
    <source>
        <dbReference type="ARBA" id="ARBA00022737"/>
    </source>
</evidence>
<dbReference type="AlphaFoldDB" id="A0A9P4MHL0"/>
<dbReference type="OrthoDB" id="674604at2759"/>
<keyword evidence="1" id="KW-0677">Repeat</keyword>
<proteinExistence type="predicted"/>
<protein>
    <recommendedName>
        <fullName evidence="2">Nephrocystin 3-like N-terminal domain-containing protein</fullName>
    </recommendedName>
</protein>
<evidence type="ECO:0000313" key="4">
    <source>
        <dbReference type="Proteomes" id="UP000799439"/>
    </source>
</evidence>
<reference evidence="3" key="1">
    <citation type="journal article" date="2020" name="Stud. Mycol.">
        <title>101 Dothideomycetes genomes: a test case for predicting lifestyles and emergence of pathogens.</title>
        <authorList>
            <person name="Haridas S."/>
            <person name="Albert R."/>
            <person name="Binder M."/>
            <person name="Bloem J."/>
            <person name="Labutti K."/>
            <person name="Salamov A."/>
            <person name="Andreopoulos B."/>
            <person name="Baker S."/>
            <person name="Barry K."/>
            <person name="Bills G."/>
            <person name="Bluhm B."/>
            <person name="Cannon C."/>
            <person name="Castanera R."/>
            <person name="Culley D."/>
            <person name="Daum C."/>
            <person name="Ezra D."/>
            <person name="Gonzalez J."/>
            <person name="Henrissat B."/>
            <person name="Kuo A."/>
            <person name="Liang C."/>
            <person name="Lipzen A."/>
            <person name="Lutzoni F."/>
            <person name="Magnuson J."/>
            <person name="Mondo S."/>
            <person name="Nolan M."/>
            <person name="Ohm R."/>
            <person name="Pangilinan J."/>
            <person name="Park H.-J."/>
            <person name="Ramirez L."/>
            <person name="Alfaro M."/>
            <person name="Sun H."/>
            <person name="Tritt A."/>
            <person name="Yoshinaga Y."/>
            <person name="Zwiers L.-H."/>
            <person name="Turgeon B."/>
            <person name="Goodwin S."/>
            <person name="Spatafora J."/>
            <person name="Crous P."/>
            <person name="Grigoriev I."/>
        </authorList>
    </citation>
    <scope>NUCLEOTIDE SEQUENCE</scope>
    <source>
        <strain evidence="3">CBS 260.36</strain>
    </source>
</reference>
<dbReference type="Pfam" id="PF24883">
    <property type="entry name" value="NPHP3_N"/>
    <property type="match status" value="1"/>
</dbReference>
<dbReference type="InterPro" id="IPR027417">
    <property type="entry name" value="P-loop_NTPase"/>
</dbReference>
<evidence type="ECO:0000259" key="2">
    <source>
        <dbReference type="Pfam" id="PF24883"/>
    </source>
</evidence>
<dbReference type="Gene3D" id="3.40.50.300">
    <property type="entry name" value="P-loop containing nucleotide triphosphate hydrolases"/>
    <property type="match status" value="1"/>
</dbReference>